<organism evidence="1 2">
    <name type="scientific">Paenibacillus residui</name>
    <dbReference type="NCBI Taxonomy" id="629724"/>
    <lineage>
        <taxon>Bacteria</taxon>
        <taxon>Bacillati</taxon>
        <taxon>Bacillota</taxon>
        <taxon>Bacilli</taxon>
        <taxon>Bacillales</taxon>
        <taxon>Paenibacillaceae</taxon>
        <taxon>Paenibacillus</taxon>
    </lineage>
</organism>
<keyword evidence="2" id="KW-1185">Reference proteome</keyword>
<evidence type="ECO:0000313" key="1">
    <source>
        <dbReference type="EMBL" id="MFD0868751.1"/>
    </source>
</evidence>
<protein>
    <submittedName>
        <fullName evidence="1">DUF3006 domain-containing protein</fullName>
    </submittedName>
</protein>
<comment type="caution">
    <text evidence="1">The sequence shown here is derived from an EMBL/GenBank/DDBJ whole genome shotgun (WGS) entry which is preliminary data.</text>
</comment>
<dbReference type="EMBL" id="JBHTIU010000023">
    <property type="protein sequence ID" value="MFD0868751.1"/>
    <property type="molecule type" value="Genomic_DNA"/>
</dbReference>
<dbReference type="Proteomes" id="UP001597120">
    <property type="component" value="Unassembled WGS sequence"/>
</dbReference>
<dbReference type="Pfam" id="PF11213">
    <property type="entry name" value="DUF3006"/>
    <property type="match status" value="1"/>
</dbReference>
<gene>
    <name evidence="1" type="ORF">ACFQ03_06285</name>
</gene>
<reference evidence="2" key="1">
    <citation type="journal article" date="2019" name="Int. J. Syst. Evol. Microbiol.">
        <title>The Global Catalogue of Microorganisms (GCM) 10K type strain sequencing project: providing services to taxonomists for standard genome sequencing and annotation.</title>
        <authorList>
            <consortium name="The Broad Institute Genomics Platform"/>
            <consortium name="The Broad Institute Genome Sequencing Center for Infectious Disease"/>
            <person name="Wu L."/>
            <person name="Ma J."/>
        </authorList>
    </citation>
    <scope>NUCLEOTIDE SEQUENCE [LARGE SCALE GENOMIC DNA]</scope>
    <source>
        <strain evidence="2">CCUG 57263</strain>
    </source>
</reference>
<evidence type="ECO:0000313" key="2">
    <source>
        <dbReference type="Proteomes" id="UP001597120"/>
    </source>
</evidence>
<dbReference type="InterPro" id="IPR021377">
    <property type="entry name" value="DUF3006"/>
</dbReference>
<proteinExistence type="predicted"/>
<sequence>MKGIVDRFEGNYVVIEVDGQTKDVPRNEVDPDVKDGDVVILVDGLWRKDPQGTKERMEQIKKLMEDVWED</sequence>
<dbReference type="RefSeq" id="WP_379286850.1">
    <property type="nucleotide sequence ID" value="NZ_JBHTIU010000023.1"/>
</dbReference>
<accession>A0ABW3D6Z1</accession>
<name>A0ABW3D6Z1_9BACL</name>